<name>A0A7X2TFU6_9FIRM</name>
<dbReference type="EMBL" id="VUMN01000006">
    <property type="protein sequence ID" value="MSS58098.1"/>
    <property type="molecule type" value="Genomic_DNA"/>
</dbReference>
<dbReference type="RefSeq" id="WP_105303828.1">
    <property type="nucleotide sequence ID" value="NZ_JAQXPC010000047.1"/>
</dbReference>
<dbReference type="Proteomes" id="UP000461880">
    <property type="component" value="Unassembled WGS sequence"/>
</dbReference>
<keyword evidence="3" id="KW-1185">Reference proteome</keyword>
<dbReference type="AlphaFoldDB" id="A0A7X2TFU6"/>
<evidence type="ECO:0000256" key="1">
    <source>
        <dbReference type="SAM" id="Phobius"/>
    </source>
</evidence>
<protein>
    <submittedName>
        <fullName evidence="2">DUF948 domain-containing protein</fullName>
    </submittedName>
</protein>
<keyword evidence="1" id="KW-0472">Membrane</keyword>
<accession>A0A7X2TFU6</accession>
<evidence type="ECO:0000313" key="3">
    <source>
        <dbReference type="Proteomes" id="UP000461880"/>
    </source>
</evidence>
<reference evidence="2 3" key="1">
    <citation type="submission" date="2019-08" db="EMBL/GenBank/DDBJ databases">
        <title>In-depth cultivation of the pig gut microbiome towards novel bacterial diversity and tailored functional studies.</title>
        <authorList>
            <person name="Wylensek D."/>
            <person name="Hitch T.C.A."/>
            <person name="Clavel T."/>
        </authorList>
    </citation>
    <scope>NUCLEOTIDE SEQUENCE [LARGE SCALE GENOMIC DNA]</scope>
    <source>
        <strain evidence="2 3">Oil+RF-744-GAM-WT-6</strain>
    </source>
</reference>
<sequence>MQVSLYPYNYWCLIAAFVLLLVFLVMTFLKARPLIRQLNTMKPQLTEIQNGITASKIKADTIGTKAKKDVNQGSGVLSSLLILNAIRKDYRNADGSGMKQFLKSAEHVYSQKASEDRIIRKVKNSLR</sequence>
<evidence type="ECO:0000313" key="2">
    <source>
        <dbReference type="EMBL" id="MSS58098.1"/>
    </source>
</evidence>
<keyword evidence="1" id="KW-1133">Transmembrane helix</keyword>
<proteinExistence type="predicted"/>
<comment type="caution">
    <text evidence="2">The sequence shown here is derived from an EMBL/GenBank/DDBJ whole genome shotgun (WGS) entry which is preliminary data.</text>
</comment>
<keyword evidence="1" id="KW-0812">Transmembrane</keyword>
<organism evidence="2 3">
    <name type="scientific">Stecheria intestinalis</name>
    <dbReference type="NCBI Taxonomy" id="2606630"/>
    <lineage>
        <taxon>Bacteria</taxon>
        <taxon>Bacillati</taxon>
        <taxon>Bacillota</taxon>
        <taxon>Erysipelotrichia</taxon>
        <taxon>Erysipelotrichales</taxon>
        <taxon>Erysipelotrichaceae</taxon>
        <taxon>Stecheria</taxon>
    </lineage>
</organism>
<gene>
    <name evidence="2" type="ORF">FYJ51_04180</name>
</gene>
<feature type="transmembrane region" description="Helical" evidence="1">
    <location>
        <begin position="6"/>
        <end position="29"/>
    </location>
</feature>